<name>A0A3D9ITG3_9BACL</name>
<feature type="domain" description="DUF3502" evidence="3">
    <location>
        <begin position="457"/>
        <end position="523"/>
    </location>
</feature>
<organism evidence="4 5">
    <name type="scientific">Cohnella phaseoli</name>
    <dbReference type="NCBI Taxonomy" id="456490"/>
    <lineage>
        <taxon>Bacteria</taxon>
        <taxon>Bacillati</taxon>
        <taxon>Bacillota</taxon>
        <taxon>Bacilli</taxon>
        <taxon>Bacillales</taxon>
        <taxon>Paenibacillaceae</taxon>
        <taxon>Cohnella</taxon>
    </lineage>
</organism>
<keyword evidence="2" id="KW-0732">Signal</keyword>
<reference evidence="4 5" key="1">
    <citation type="submission" date="2018-07" db="EMBL/GenBank/DDBJ databases">
        <title>Genomic Encyclopedia of Type Strains, Phase III (KMG-III): the genomes of soil and plant-associated and newly described type strains.</title>
        <authorList>
            <person name="Whitman W."/>
        </authorList>
    </citation>
    <scope>NUCLEOTIDE SEQUENCE [LARGE SCALE GENOMIC DNA]</scope>
    <source>
        <strain evidence="4 5">CECT 7287</strain>
    </source>
</reference>
<dbReference type="InterPro" id="IPR050490">
    <property type="entry name" value="Bact_solute-bd_prot1"/>
</dbReference>
<dbReference type="EMBL" id="QRDZ01000023">
    <property type="protein sequence ID" value="RED64406.1"/>
    <property type="molecule type" value="Genomic_DNA"/>
</dbReference>
<evidence type="ECO:0000256" key="1">
    <source>
        <dbReference type="SAM" id="MobiDB-lite"/>
    </source>
</evidence>
<dbReference type="AlphaFoldDB" id="A0A3D9ITG3"/>
<dbReference type="Pfam" id="PF13416">
    <property type="entry name" value="SBP_bac_8"/>
    <property type="match status" value="1"/>
</dbReference>
<protein>
    <submittedName>
        <fullName evidence="4">Putative aldouronate transport system substrate-binding protein</fullName>
    </submittedName>
</protein>
<dbReference type="Pfam" id="PF12010">
    <property type="entry name" value="DUF3502"/>
    <property type="match status" value="1"/>
</dbReference>
<feature type="region of interest" description="Disordered" evidence="1">
    <location>
        <begin position="28"/>
        <end position="51"/>
    </location>
</feature>
<accession>A0A3D9ITG3</accession>
<comment type="caution">
    <text evidence="4">The sequence shown here is derived from an EMBL/GenBank/DDBJ whole genome shotgun (WGS) entry which is preliminary data.</text>
</comment>
<dbReference type="PROSITE" id="PS51257">
    <property type="entry name" value="PROKAR_LIPOPROTEIN"/>
    <property type="match status" value="1"/>
</dbReference>
<proteinExistence type="predicted"/>
<sequence length="526" mass="60132">MRHKKTISISLALVLILVILSGCSSTKPTDAQQSEADASRSPESAAVSEQKSERLDLVTLKIMLPGEKPSDYDEVKEEIERRLADTLNVKIDITYVPWSDLSTKTQVTLAAGENYDLIYDAPWLHMNQMVSAGYYEPLDELIERFGPTLKSTRPQQMWDANKFDGKIMGVPLGIFMVQGHSYLIRKDLREQLSLPPITTYEELLEYAYAVKREFKDIMPIIPASSDDEKGYAWAAYRQNDVIGTIRPTHANSNSLMLYYKNNDGKVYNLFEEKDPMIWGWITDARKLYEDGIIHPDVMSIKDWQGEFHSGKSAITLTRSFKYDYWQPAKVQENAPGGTLENVVLMDFTPGKNVINFQMDNFISVPAVSKNKERAIQFLNWANEKDNYDLIEHGIEGKSWQAIGDNKYKDLVTDSHGLASFSMIWNPEHERYPDTDEEETIKKKDFIKDGNNFTPDILTGFSFNSEPVKNEISQFNAIQSKYYSILFNGVGDPDGYFEKFRKEGQDLLAAIQQELQKQIDDFLASKQ</sequence>
<dbReference type="Proteomes" id="UP000256977">
    <property type="component" value="Unassembled WGS sequence"/>
</dbReference>
<dbReference type="RefSeq" id="WP_116063391.1">
    <property type="nucleotide sequence ID" value="NZ_QRDZ01000023.1"/>
</dbReference>
<dbReference type="InterPro" id="IPR022627">
    <property type="entry name" value="DUF3502"/>
</dbReference>
<dbReference type="Gene3D" id="3.40.190.10">
    <property type="entry name" value="Periplasmic binding protein-like II"/>
    <property type="match status" value="2"/>
</dbReference>
<evidence type="ECO:0000313" key="4">
    <source>
        <dbReference type="EMBL" id="RED64406.1"/>
    </source>
</evidence>
<dbReference type="InterPro" id="IPR006059">
    <property type="entry name" value="SBP"/>
</dbReference>
<gene>
    <name evidence="4" type="ORF">DFP98_12378</name>
</gene>
<evidence type="ECO:0000259" key="3">
    <source>
        <dbReference type="Pfam" id="PF12010"/>
    </source>
</evidence>
<feature type="chain" id="PRO_5039222454" evidence="2">
    <location>
        <begin position="27"/>
        <end position="526"/>
    </location>
</feature>
<dbReference type="PANTHER" id="PTHR43649">
    <property type="entry name" value="ARABINOSE-BINDING PROTEIN-RELATED"/>
    <property type="match status" value="1"/>
</dbReference>
<dbReference type="OrthoDB" id="4349943at2"/>
<dbReference type="SUPFAM" id="SSF53850">
    <property type="entry name" value="Periplasmic binding protein-like II"/>
    <property type="match status" value="1"/>
</dbReference>
<feature type="signal peptide" evidence="2">
    <location>
        <begin position="1"/>
        <end position="26"/>
    </location>
</feature>
<dbReference type="PANTHER" id="PTHR43649:SF12">
    <property type="entry name" value="DIACETYLCHITOBIOSE BINDING PROTEIN DASA"/>
    <property type="match status" value="1"/>
</dbReference>
<keyword evidence="5" id="KW-1185">Reference proteome</keyword>
<evidence type="ECO:0000313" key="5">
    <source>
        <dbReference type="Proteomes" id="UP000256977"/>
    </source>
</evidence>
<evidence type="ECO:0000256" key="2">
    <source>
        <dbReference type="SAM" id="SignalP"/>
    </source>
</evidence>